<proteinExistence type="predicted"/>
<reference evidence="3" key="1">
    <citation type="submission" date="2025-08" db="UniProtKB">
        <authorList>
            <consortium name="RefSeq"/>
        </authorList>
    </citation>
    <scope>IDENTIFICATION</scope>
    <source>
        <tissue evidence="3">Whole sample</tissue>
    </source>
</reference>
<dbReference type="InterPro" id="IPR012337">
    <property type="entry name" value="RNaseH-like_sf"/>
</dbReference>
<dbReference type="Proteomes" id="UP000694844">
    <property type="component" value="Chromosome 3"/>
</dbReference>
<dbReference type="Gene3D" id="3.30.420.10">
    <property type="entry name" value="Ribonuclease H-like superfamily/Ribonuclease H"/>
    <property type="match status" value="1"/>
</dbReference>
<dbReference type="InterPro" id="IPR001584">
    <property type="entry name" value="Integrase_cat-core"/>
</dbReference>
<evidence type="ECO:0000313" key="3">
    <source>
        <dbReference type="RefSeq" id="XP_022322970.1"/>
    </source>
</evidence>
<dbReference type="GO" id="GO:0003676">
    <property type="term" value="F:nucleic acid binding"/>
    <property type="evidence" value="ECO:0007669"/>
    <property type="project" value="InterPro"/>
</dbReference>
<gene>
    <name evidence="3" type="primary">LOC111124411</name>
</gene>
<dbReference type="SUPFAM" id="SSF53098">
    <property type="entry name" value="Ribonuclease H-like"/>
    <property type="match status" value="1"/>
</dbReference>
<dbReference type="PANTHER" id="PTHR37984:SF7">
    <property type="entry name" value="INTEGRASE CATALYTIC DOMAIN-CONTAINING PROTEIN"/>
    <property type="match status" value="1"/>
</dbReference>
<dbReference type="Pfam" id="PF00665">
    <property type="entry name" value="rve"/>
    <property type="match status" value="1"/>
</dbReference>
<evidence type="ECO:0000259" key="1">
    <source>
        <dbReference type="PROSITE" id="PS50994"/>
    </source>
</evidence>
<organism evidence="2 3">
    <name type="scientific">Crassostrea virginica</name>
    <name type="common">Eastern oyster</name>
    <dbReference type="NCBI Taxonomy" id="6565"/>
    <lineage>
        <taxon>Eukaryota</taxon>
        <taxon>Metazoa</taxon>
        <taxon>Spiralia</taxon>
        <taxon>Lophotrochozoa</taxon>
        <taxon>Mollusca</taxon>
        <taxon>Bivalvia</taxon>
        <taxon>Autobranchia</taxon>
        <taxon>Pteriomorphia</taxon>
        <taxon>Ostreida</taxon>
        <taxon>Ostreoidea</taxon>
        <taxon>Ostreidae</taxon>
        <taxon>Crassostrea</taxon>
    </lineage>
</organism>
<accession>A0A8B8D5N3</accession>
<dbReference type="AlphaFoldDB" id="A0A8B8D5N3"/>
<keyword evidence="2" id="KW-1185">Reference proteome</keyword>
<protein>
    <submittedName>
        <fullName evidence="3">Uncharacterized protein K02A2.6-like</fullName>
    </submittedName>
</protein>
<dbReference type="PANTHER" id="PTHR37984">
    <property type="entry name" value="PROTEIN CBG26694"/>
    <property type="match status" value="1"/>
</dbReference>
<feature type="domain" description="Integrase catalytic" evidence="1">
    <location>
        <begin position="65"/>
        <end position="228"/>
    </location>
</feature>
<name>A0A8B8D5N3_CRAVI</name>
<dbReference type="FunFam" id="3.30.420.10:FF:000063">
    <property type="entry name" value="Retrovirus-related Pol polyprotein from transposon 297-like Protein"/>
    <property type="match status" value="1"/>
</dbReference>
<dbReference type="InterPro" id="IPR050951">
    <property type="entry name" value="Retrovirus_Pol_polyprotein"/>
</dbReference>
<dbReference type="PROSITE" id="PS50994">
    <property type="entry name" value="INTEGRASE"/>
    <property type="match status" value="1"/>
</dbReference>
<evidence type="ECO:0000313" key="2">
    <source>
        <dbReference type="Proteomes" id="UP000694844"/>
    </source>
</evidence>
<dbReference type="GeneID" id="111124411"/>
<dbReference type="RefSeq" id="XP_022322970.1">
    <property type="nucleotide sequence ID" value="XM_022467262.1"/>
</dbReference>
<sequence>MKVVIQLVHDGWPESRKSCPTQALEYWNHRDELTEIDGIIFKGHKIVIPRDLRHKMMEAVHLGHMGVEKYYSWETIVTDLFTWNNQEYLVVVDYFSRYFEVEKLYKTTNQAVIEKLKKIFSRFGIPQKVVSDNGPQYASQDFTMFAKEYDFNHVISSPKYPQSNGLAEKTVQIAKRILKKCKADGKDPYLALLEYRTTPLHLGYSPSQLLMSRKLRSILPVVSDELKPKVPTRVRELMKAEREKQKEYYDRITKPLPPLSVGDSIRYQEGKTWKQGIVTKEEGDRSYTVKKTEGAVYRRNTRHLMQTNEKFEPDIPDVNIVSPSNHPVAPPILASPSQSSLLIPETQFETKQVNSSPNSAPYTTRFGRTVKPKVIVSM</sequence>
<dbReference type="InterPro" id="IPR036397">
    <property type="entry name" value="RNaseH_sf"/>
</dbReference>
<dbReference type="GO" id="GO:0015074">
    <property type="term" value="P:DNA integration"/>
    <property type="evidence" value="ECO:0007669"/>
    <property type="project" value="InterPro"/>
</dbReference>
<dbReference type="KEGG" id="cvn:111124411"/>